<dbReference type="Proteomes" id="UP001630127">
    <property type="component" value="Unassembled WGS sequence"/>
</dbReference>
<evidence type="ECO:0000259" key="2">
    <source>
        <dbReference type="Pfam" id="PF01764"/>
    </source>
</evidence>
<dbReference type="AlphaFoldDB" id="A0ABD2ZQD7"/>
<dbReference type="SUPFAM" id="SSF53474">
    <property type="entry name" value="alpha/beta-Hydrolases"/>
    <property type="match status" value="1"/>
</dbReference>
<gene>
    <name evidence="3" type="ORF">ACH5RR_019790</name>
</gene>
<dbReference type="PANTHER" id="PTHR31479:SF4">
    <property type="entry name" value="FUNGAL LIPASE-LIKE DOMAIN-CONTAINING PROTEIN"/>
    <property type="match status" value="1"/>
</dbReference>
<evidence type="ECO:0000313" key="3">
    <source>
        <dbReference type="EMBL" id="KAL3521641.1"/>
    </source>
</evidence>
<dbReference type="Pfam" id="PF01764">
    <property type="entry name" value="Lipase_3"/>
    <property type="match status" value="1"/>
</dbReference>
<dbReference type="GO" id="GO:0016787">
    <property type="term" value="F:hydrolase activity"/>
    <property type="evidence" value="ECO:0007669"/>
    <property type="project" value="UniProtKB-KW"/>
</dbReference>
<dbReference type="InterPro" id="IPR002921">
    <property type="entry name" value="Fungal_lipase-type"/>
</dbReference>
<proteinExistence type="predicted"/>
<sequence>MASDREIFSLSGPLKLTVIDWTNAHHRRSIAASLVQGVYILERDRQESRQGAKALAPPWWEFFNFQLIHVLVDPDDLSFFGSIYELRLPHSLSNYLGTQNPPKYVIAFRGTITKPISRSQDLKLDLQFIQNNLQHSARFHLGLQAVQNIISKAGPGNIWLAGHSLGSAIALLVGRNMVKMSCHFETYLFNPPFTSFPLEKIVKNEKLKRGARVVISVITAGLAAALKHNSLKPRQDDEFRVLSAWIPYLFVNPSDPICSEYIGYFANREKMMTFAGGKIGRVAAKNSIASIISTARGNHSEAFHLLPSAYVTNNVGPCQDFKQAHGIHQWWRSDLHLEYKLHQYR</sequence>
<reference evidence="3 4" key="1">
    <citation type="submission" date="2024-11" db="EMBL/GenBank/DDBJ databases">
        <title>A near-complete genome assembly of Cinchona calisaya.</title>
        <authorList>
            <person name="Lian D.C."/>
            <person name="Zhao X.W."/>
            <person name="Wei L."/>
        </authorList>
    </citation>
    <scope>NUCLEOTIDE SEQUENCE [LARGE SCALE GENOMIC DNA]</scope>
    <source>
        <tissue evidence="3">Nenye</tissue>
    </source>
</reference>
<dbReference type="PANTHER" id="PTHR31479">
    <property type="entry name" value="ALPHA/BETA-HYDROLASES SUPERFAMILY PROTEIN"/>
    <property type="match status" value="1"/>
</dbReference>
<evidence type="ECO:0000256" key="1">
    <source>
        <dbReference type="ARBA" id="ARBA00022801"/>
    </source>
</evidence>
<keyword evidence="4" id="KW-1185">Reference proteome</keyword>
<dbReference type="Gene3D" id="3.40.50.1820">
    <property type="entry name" value="alpha/beta hydrolase"/>
    <property type="match status" value="1"/>
</dbReference>
<protein>
    <recommendedName>
        <fullName evidence="2">Fungal lipase-type domain-containing protein</fullName>
    </recommendedName>
</protein>
<organism evidence="3 4">
    <name type="scientific">Cinchona calisaya</name>
    <dbReference type="NCBI Taxonomy" id="153742"/>
    <lineage>
        <taxon>Eukaryota</taxon>
        <taxon>Viridiplantae</taxon>
        <taxon>Streptophyta</taxon>
        <taxon>Embryophyta</taxon>
        <taxon>Tracheophyta</taxon>
        <taxon>Spermatophyta</taxon>
        <taxon>Magnoliopsida</taxon>
        <taxon>eudicotyledons</taxon>
        <taxon>Gunneridae</taxon>
        <taxon>Pentapetalae</taxon>
        <taxon>asterids</taxon>
        <taxon>lamiids</taxon>
        <taxon>Gentianales</taxon>
        <taxon>Rubiaceae</taxon>
        <taxon>Cinchonoideae</taxon>
        <taxon>Cinchoneae</taxon>
        <taxon>Cinchona</taxon>
    </lineage>
</organism>
<dbReference type="EMBL" id="JBJUIK010000008">
    <property type="protein sequence ID" value="KAL3521641.1"/>
    <property type="molecule type" value="Genomic_DNA"/>
</dbReference>
<comment type="caution">
    <text evidence="3">The sequence shown here is derived from an EMBL/GenBank/DDBJ whole genome shotgun (WGS) entry which is preliminary data.</text>
</comment>
<dbReference type="InterPro" id="IPR029058">
    <property type="entry name" value="AB_hydrolase_fold"/>
</dbReference>
<accession>A0ABD2ZQD7</accession>
<keyword evidence="1" id="KW-0378">Hydrolase</keyword>
<name>A0ABD2ZQD7_9GENT</name>
<evidence type="ECO:0000313" key="4">
    <source>
        <dbReference type="Proteomes" id="UP001630127"/>
    </source>
</evidence>
<feature type="domain" description="Fungal lipase-type" evidence="2">
    <location>
        <begin position="143"/>
        <end position="181"/>
    </location>
</feature>